<keyword evidence="6" id="KW-1185">Reference proteome</keyword>
<dbReference type="GO" id="GO:0009251">
    <property type="term" value="P:glucan catabolic process"/>
    <property type="evidence" value="ECO:0007669"/>
    <property type="project" value="TreeGrafter"/>
</dbReference>
<dbReference type="EMBL" id="CP136920">
    <property type="protein sequence ID" value="WOO39967.1"/>
    <property type="molecule type" value="Genomic_DNA"/>
</dbReference>
<dbReference type="Gene3D" id="3.20.20.80">
    <property type="entry name" value="Glycosidases"/>
    <property type="match status" value="1"/>
</dbReference>
<protein>
    <submittedName>
        <fullName evidence="5">Cellulase family glycosylhydrolase</fullName>
    </submittedName>
</protein>
<dbReference type="GO" id="GO:0004553">
    <property type="term" value="F:hydrolase activity, hydrolyzing O-glycosyl compounds"/>
    <property type="evidence" value="ECO:0007669"/>
    <property type="project" value="InterPro"/>
</dbReference>
<dbReference type="InterPro" id="IPR001547">
    <property type="entry name" value="Glyco_hydro_5"/>
</dbReference>
<evidence type="ECO:0000256" key="1">
    <source>
        <dbReference type="ARBA" id="ARBA00022801"/>
    </source>
</evidence>
<comment type="similarity">
    <text evidence="3">Belongs to the glycosyl hydrolase 5 (cellulase A) family.</text>
</comment>
<dbReference type="PANTHER" id="PTHR34142:SF1">
    <property type="entry name" value="GLYCOSIDE HYDROLASE FAMILY 5 DOMAIN-CONTAINING PROTEIN"/>
    <property type="match status" value="1"/>
</dbReference>
<dbReference type="InterPro" id="IPR018087">
    <property type="entry name" value="Glyco_hydro_5_CS"/>
</dbReference>
<dbReference type="RefSeq" id="WP_317832036.1">
    <property type="nucleotide sequence ID" value="NZ_CP136920.1"/>
</dbReference>
<sequence length="588" mass="65482">MKRPLFYFLTISVLATMSLWGQGIQLFNYLGTGTSPNLRIELANNGSGSWGNYPIGWGFGGGLPFNTDPNSSWSSWNVFDENDVFYGNITVKSDGTVAGTEWVGYNIDGTTGYYLENIIFSPTSDGLNYQLTVDRIIYPDNPSKPVSNGPFPDAPLATPATFAGTDTPIILKVDADKILDNMGSEIRLKGFARPSLEWNNQGQFLSPQDIENMSKWGSATNPPNVVRLSLNQDFWFNSEAVDVKGSYKQIIDAVIYYATRHGMIAILDLHWVDTNGQPPMANRDSITFWSEVATQYKDFGTVLFELFNEPYIDSTDVWLNGDANYAGYQELYQAVRDAGAANIVIVNGLDYGYDISFVGPDGITVTGDNIIYGSHPYNDKGAPGWTGRGGDFANNFAGVLGNYPLIFTEFGDNRPDSYPPISENYSPVYTRILDEIEKNAIHYSGWAWWIEPSNPAFPVLVEGDWSNPAAAYGGIQVQKNLQDHGPTVISTNLSYWNQFFGSSLFDMGESLAFIQNLGFVYTNKDWFYLYTFTAGGWFFPAAGDFNTDDGIWLYKAADNGSSARYIWTSSTIAPWYYDHTLNEFLYSE</sequence>
<reference evidence="5 6" key="1">
    <citation type="submission" date="2023-10" db="EMBL/GenBank/DDBJ databases">
        <title>Rubellicoccus peritrichatus gen. nov., sp. nov., isolated from an algae of coral reef tank.</title>
        <authorList>
            <person name="Luo J."/>
        </authorList>
    </citation>
    <scope>NUCLEOTIDE SEQUENCE [LARGE SCALE GENOMIC DNA]</scope>
    <source>
        <strain evidence="5 6">CR14</strain>
    </source>
</reference>
<proteinExistence type="inferred from homology"/>
<dbReference type="AlphaFoldDB" id="A0AAQ3L940"/>
<dbReference type="PROSITE" id="PS00659">
    <property type="entry name" value="GLYCOSYL_HYDROL_F5"/>
    <property type="match status" value="1"/>
</dbReference>
<dbReference type="Pfam" id="PF00150">
    <property type="entry name" value="Cellulase"/>
    <property type="match status" value="1"/>
</dbReference>
<feature type="domain" description="Glycoside hydrolase family 5" evidence="4">
    <location>
        <begin position="182"/>
        <end position="450"/>
    </location>
</feature>
<gene>
    <name evidence="5" type="ORF">RZN69_15185</name>
</gene>
<dbReference type="PANTHER" id="PTHR34142">
    <property type="entry name" value="ENDO-BETA-1,4-GLUCANASE A"/>
    <property type="match status" value="1"/>
</dbReference>
<evidence type="ECO:0000313" key="5">
    <source>
        <dbReference type="EMBL" id="WOO39967.1"/>
    </source>
</evidence>
<name>A0AAQ3L940_9BACT</name>
<keyword evidence="2 3" id="KW-0326">Glycosidase</keyword>
<evidence type="ECO:0000313" key="6">
    <source>
        <dbReference type="Proteomes" id="UP001304300"/>
    </source>
</evidence>
<keyword evidence="1 3" id="KW-0378">Hydrolase</keyword>
<dbReference type="InterPro" id="IPR017853">
    <property type="entry name" value="GH"/>
</dbReference>
<accession>A0AAQ3L940</accession>
<evidence type="ECO:0000259" key="4">
    <source>
        <dbReference type="Pfam" id="PF00150"/>
    </source>
</evidence>
<dbReference type="SUPFAM" id="SSF51445">
    <property type="entry name" value="(Trans)glycosidases"/>
    <property type="match status" value="1"/>
</dbReference>
<dbReference type="KEGG" id="puo:RZN69_15185"/>
<dbReference type="Proteomes" id="UP001304300">
    <property type="component" value="Chromosome"/>
</dbReference>
<evidence type="ECO:0000256" key="3">
    <source>
        <dbReference type="RuleBase" id="RU361153"/>
    </source>
</evidence>
<organism evidence="5 6">
    <name type="scientific">Rubellicoccus peritrichatus</name>
    <dbReference type="NCBI Taxonomy" id="3080537"/>
    <lineage>
        <taxon>Bacteria</taxon>
        <taxon>Pseudomonadati</taxon>
        <taxon>Verrucomicrobiota</taxon>
        <taxon>Opitutia</taxon>
        <taxon>Puniceicoccales</taxon>
        <taxon>Cerasicoccaceae</taxon>
        <taxon>Rubellicoccus</taxon>
    </lineage>
</organism>
<evidence type="ECO:0000256" key="2">
    <source>
        <dbReference type="ARBA" id="ARBA00023295"/>
    </source>
</evidence>